<accession>A0A8S9SCJ3</accession>
<organism evidence="1 2">
    <name type="scientific">Brassica cretica</name>
    <name type="common">Mustard</name>
    <dbReference type="NCBI Taxonomy" id="69181"/>
    <lineage>
        <taxon>Eukaryota</taxon>
        <taxon>Viridiplantae</taxon>
        <taxon>Streptophyta</taxon>
        <taxon>Embryophyta</taxon>
        <taxon>Tracheophyta</taxon>
        <taxon>Spermatophyta</taxon>
        <taxon>Magnoliopsida</taxon>
        <taxon>eudicotyledons</taxon>
        <taxon>Gunneridae</taxon>
        <taxon>Pentapetalae</taxon>
        <taxon>rosids</taxon>
        <taxon>malvids</taxon>
        <taxon>Brassicales</taxon>
        <taxon>Brassicaceae</taxon>
        <taxon>Brassiceae</taxon>
        <taxon>Brassica</taxon>
    </lineage>
</organism>
<proteinExistence type="predicted"/>
<dbReference type="AlphaFoldDB" id="A0A8S9SCJ3"/>
<dbReference type="EMBL" id="QGKX02000004">
    <property type="protein sequence ID" value="KAF3598564.1"/>
    <property type="molecule type" value="Genomic_DNA"/>
</dbReference>
<evidence type="ECO:0000313" key="1">
    <source>
        <dbReference type="EMBL" id="KAF3598564.1"/>
    </source>
</evidence>
<name>A0A8S9SCJ3_BRACR</name>
<dbReference type="Proteomes" id="UP000712600">
    <property type="component" value="Unassembled WGS sequence"/>
</dbReference>
<comment type="caution">
    <text evidence="1">The sequence shown here is derived from an EMBL/GenBank/DDBJ whole genome shotgun (WGS) entry which is preliminary data.</text>
</comment>
<sequence>MFLGIFIGKFRGNEPSENSEEQVPRYIPRNESLGIFRGTCPSGEIAGDIVGEKGEIAGEERGAAQRKKREMGKKKRLVVIKPRV</sequence>
<protein>
    <submittedName>
        <fullName evidence="1">Uncharacterized protein</fullName>
    </submittedName>
</protein>
<reference evidence="1" key="1">
    <citation type="submission" date="2019-12" db="EMBL/GenBank/DDBJ databases">
        <title>Genome sequencing and annotation of Brassica cretica.</title>
        <authorList>
            <person name="Studholme D.J."/>
            <person name="Sarris P."/>
        </authorList>
    </citation>
    <scope>NUCLEOTIDE SEQUENCE</scope>
    <source>
        <strain evidence="1">PFS-109/04</strain>
        <tissue evidence="1">Leaf</tissue>
    </source>
</reference>
<gene>
    <name evidence="1" type="ORF">F2Q69_00036004</name>
</gene>
<evidence type="ECO:0000313" key="2">
    <source>
        <dbReference type="Proteomes" id="UP000712600"/>
    </source>
</evidence>